<dbReference type="EMBL" id="CP017704">
    <property type="protein sequence ID" value="ASS92642.1"/>
    <property type="molecule type" value="Genomic_DNA"/>
</dbReference>
<accession>A0A223EBL8</accession>
<dbReference type="OrthoDB" id="9801625at2"/>
<dbReference type="InterPro" id="IPR029069">
    <property type="entry name" value="HotDog_dom_sf"/>
</dbReference>
<dbReference type="SUPFAM" id="SSF54637">
    <property type="entry name" value="Thioesterase/thiol ester dehydrase-isomerase"/>
    <property type="match status" value="1"/>
</dbReference>
<proteinExistence type="predicted"/>
<reference evidence="1 2" key="1">
    <citation type="submission" date="2016-10" db="EMBL/GenBank/DDBJ databases">
        <title>The whole genome sequencing and assembly of Bacillus simplex DSM 1321 strain.</title>
        <authorList>
            <person name="Park M.-K."/>
            <person name="Lee Y.-J."/>
            <person name="Yi H."/>
            <person name="Bahn Y.-S."/>
            <person name="Kim J.F."/>
            <person name="Lee D.-W."/>
        </authorList>
    </citation>
    <scope>NUCLEOTIDE SEQUENCE [LARGE SCALE GENOMIC DNA]</scope>
    <source>
        <strain evidence="1 2">DSM 1321</strain>
    </source>
</reference>
<evidence type="ECO:0000313" key="2">
    <source>
        <dbReference type="Proteomes" id="UP000214618"/>
    </source>
</evidence>
<sequence>MSLTINDLFIGQVASMQRTFNESDVKLCNELTKDYSPIYQVNKEAWKSNFSKPIVPGLLTEGLITQVISEKLPGSALYTFTKHQLYCARSC</sequence>
<dbReference type="Gene3D" id="3.10.129.10">
    <property type="entry name" value="Hotdog Thioesterase"/>
    <property type="match status" value="1"/>
</dbReference>
<gene>
    <name evidence="1" type="ORF">BS1321_00800</name>
</gene>
<dbReference type="RefSeq" id="WP_063233534.1">
    <property type="nucleotide sequence ID" value="NZ_BCVO01000009.1"/>
</dbReference>
<dbReference type="AlphaFoldDB" id="A0A223EBL8"/>
<protein>
    <submittedName>
        <fullName evidence="1">Uncharacterized protein</fullName>
    </submittedName>
</protein>
<dbReference type="GeneID" id="56476405"/>
<evidence type="ECO:0000313" key="1">
    <source>
        <dbReference type="EMBL" id="ASS92642.1"/>
    </source>
</evidence>
<name>A0A223EBL8_9BACI</name>
<dbReference type="Proteomes" id="UP000214618">
    <property type="component" value="Chromosome"/>
</dbReference>
<organism evidence="1 2">
    <name type="scientific">Peribacillus simplex NBRC 15720 = DSM 1321</name>
    <dbReference type="NCBI Taxonomy" id="1349754"/>
    <lineage>
        <taxon>Bacteria</taxon>
        <taxon>Bacillati</taxon>
        <taxon>Bacillota</taxon>
        <taxon>Bacilli</taxon>
        <taxon>Bacillales</taxon>
        <taxon>Bacillaceae</taxon>
        <taxon>Peribacillus</taxon>
    </lineage>
</organism>